<reference evidence="4" key="1">
    <citation type="submission" date="2021-02" db="EMBL/GenBank/DDBJ databases">
        <authorList>
            <person name="Vanwijnsberghe S."/>
        </authorList>
    </citation>
    <scope>NUCLEOTIDE SEQUENCE</scope>
    <source>
        <strain evidence="4">R-70211</strain>
    </source>
</reference>
<gene>
    <name evidence="4" type="ORF">R70211_06445</name>
</gene>
<keyword evidence="5" id="KW-1185">Reference proteome</keyword>
<comment type="caution">
    <text evidence="4">The sequence shown here is derived from an EMBL/GenBank/DDBJ whole genome shotgun (WGS) entry which is preliminary data.</text>
</comment>
<dbReference type="CDD" id="cd16834">
    <property type="entry name" value="CNF1-like"/>
    <property type="match status" value="1"/>
</dbReference>
<feature type="compositionally biased region" description="Polar residues" evidence="2">
    <location>
        <begin position="2439"/>
        <end position="2452"/>
    </location>
</feature>
<feature type="compositionally biased region" description="Basic residues" evidence="2">
    <location>
        <begin position="10"/>
        <end position="26"/>
    </location>
</feature>
<evidence type="ECO:0000313" key="4">
    <source>
        <dbReference type="EMBL" id="CAE6954049.1"/>
    </source>
</evidence>
<protein>
    <recommendedName>
        <fullName evidence="3">OTU domain-containing protein</fullName>
    </recommendedName>
</protein>
<dbReference type="SUPFAM" id="SSF49899">
    <property type="entry name" value="Concanavalin A-like lectins/glucanases"/>
    <property type="match status" value="1"/>
</dbReference>
<feature type="compositionally biased region" description="Polar residues" evidence="2">
    <location>
        <begin position="437"/>
        <end position="447"/>
    </location>
</feature>
<dbReference type="InterPro" id="IPR028907">
    <property type="entry name" value="Tox-PLDMTX_dom"/>
</dbReference>
<evidence type="ECO:0000313" key="5">
    <source>
        <dbReference type="Proteomes" id="UP000675121"/>
    </source>
</evidence>
<dbReference type="InterPro" id="IPR011324">
    <property type="entry name" value="Cytotoxic_necrot_fac-like_cat"/>
</dbReference>
<sequence length="2733" mass="303866">MHRYADNERSRKRQNSRKNKRTARRGRIVSGVNSAADLIGQSGAWNFDEFDVVPYLMTQIPSWVDSGLALDVELESGYTQRFGPEGSSAIRVRLRNDHYSAVVNGKDVPVRGDGNCFFYAVWEALQDDRHETATQRIFNGREPLTRHEAAQYFRDAIKDYVERNPVRFRELVASQPDVDEAGADIFVDAPDNAEWLPAHFLRAPNASASERAALTELSRTLFHVGNQATEWLGYSALTRFVYQQLAAFSPLLSVYTSFAVSAYRLLNALIRRDLLDGLMQTLLMLPYQLLSPQTCLFVIAEETKRYIDSVLGRVDSEVMSEDDEHQRETIYMWVGIAALITQYLYFYRREMAFPRSALGKRMLGMIAVLKRAAQGYAVLQTLVDAVPLASTTDVYDPHAEGHDPQAGRMPLSAAEKKIQKQEKRARVAAAKSEQTRLRTSAETSGGESASPASTRSTATDATASKPLIVVGALVASHTIIHFGSGDAAAMENSALLVNEDASVIATSAGVQSLVRKSPLAGAVVGTLGAAAAAGYGLYRLVIWLAQSHSAKDIPEGVSHLINATSSVQGEAYEAMAGEGGRTAVYGTADSLVSSALHASGHAVSDTDVNTTGQVPVSTQLTTETASQKNSEPTAALGSAYEFPTPMGERADQRPPSGVELEDMADDFIVTVTRSEIDFLTVPDSEPPGDAGLTAEERGLILYRSEQQAAKKTQGGQSARVRNRRSAEDDAGASKTRAVTSELDSWVRENWLERDSIVTNPADDWREIDRNIYKDKNGRVCLYVGGNYWEIQPKEVYDGELKNAATGDGLSLQRSRPDFIWGFTETDRKRLGFGALPEADIPKPAVVSPDLVSWVAENWGAGSLAMKPGGVRFSDGLYEDEDGNLFLNVGRSWWRFSFMADRKIGKIHNQKNEIIDVKFDGVEWRQFNADDRRGQGVAGLLKKGHVIEGLFSYKVYSNDSNYQLKKIIQTVLAGKDEIKYSELLFDARDQLDGWFAKEFKNFKSQLIAEIMLAKSEVANRIAHLSSSGRDENSEDWLTLWSYYNSEVQIPMFQEYRNSLSLRWVDEDAFEEALSTTEDNSRYVSFRRDVKNRITRLDTEMLDLEERNGFILAGLAPQETKMKALQDSLDEIIDGHVSASFFGEEQIYAINAINAEIESLKKKYGLDKAGIASGVEKIQAKREEIRSLEQNLEDYNNDVRLEEERLTTYRHGIALARQDILDVWSKTNSAEDFASCSRVSRVAYLYSLFKQSSVRMKLLGDERANYTQKDVEELDASDVATKYLYEFFSLTQNYIRIVSRLDVSEINKIILHGDYRDILAAQREAVIFYSENSDTPLKGVSGPIALDAYYDLSKSDESVGRDLISVAAVIYAIMKDLKISADCREIHSDRILVKFLSDKKAMGPLGTIAKKPEGYISLWDFKSSDNFYTQQEFTDQFANYVDLFSKHEADLISTSLMISSGLTAAQIYGNFRNFYKLKFWDVLGGSEVPGGLAFVRLENYDWLLIACLPNAMVAKYIGNREMGENVYLKSIRDNPYRRQHEGNNAWFDLYDYDFNMNYPDEKITKERNYERWHDLRDKLIVPLLGENSFSNENDRPLVLFSYKSSMSEITEGPLLSAVRDFSHKNIKEIAEASKSVLYKPSFWQQLALSFVPFYAEIYSSQTDRKYTPNVSQLIFDSLTVFAALGSTFLSAMSLTRDMLNRIAKMVWTARKTGLSGGPLIMTVVRELPRLGLMTAGESARIIGWGLYDLLEPVPLKTAFGPVFNGLAKLPKFKNGAMLNDVADTVFGPPPVNAGEFGSINSKWQRKDITLDGMIEGGGPFDSGIYSKPVSGSSISENSFNYIEIDRAVYQVRWDNYASTWRVIDPAHPKRLNHAVPVRLDDDRRWVVHNGSPTQRKVMSPVPENKKMERLKRGDVQPLMGSGLLFGEMPDSPGIDFDFVRSDSIIETAALSPQKFSMAEIDKADGRLRGAIEVWGGGHVTSKSRNGPVMGLWGDKNLLDDNVKIIEISNGQSGTVGVRILLEEIQEGHPIIISAGELSGCTMIYAVDADYFYAFHFGQKAGDSDWLTSRDGAASFYKAHLSLGGKPFTGLRINNGILTDDHGAPLRGNDALVDILSNYHKSTINYFGKYAPDGTSTRTTKVKSNVNQFDYNRIDPVSRDPRVGIAYALLTKDRGKVKVSTYSEDMSIGARKEKPDFKVLANSDCTIKDFDEKFDARKIEPVRRIDESTVPRGEMVDHIRSLLNLAYEHNGNIAGFINSQVDNSMGAVRRLWDLLKGRENSEFVKSFDVKGMPQEKAERIEELRDFISDPRVSVYIRAINYWEEGGIEWVNGRHFALILDATNVKFVLDPTAGQFAKFDITGPLLEVEEEWVSIYQTGFANTEATVKYKDFPSYEAALAFSPPYPVDARTFVDDAFLLREADWYGQAGAGLADVAPTVSASTVVQSESTPSANDRATSHDSDRPLASMSTPGADQGSGAVSSPAQTGYGRAELRDTTLAGGLIHFFSFDNGLADAITPGVSLRPFGSLSTTTEVQIDDNFDGKALQVSSLNNVRRAVNRLKLVDDVSAHPQFSIGFWFKSDGVQHHAPILCNKDWGAALNPGFVIDQQNTGLLKFNVADGSKRVDGYIPFTINAWVYVAIAFDTIARTATVYVGDPSRGLQTATLSLDGMDMRKLVGVHSTIGLNEDARGDYYSRYGRATGTMAFNDLAMWNKALAPEQVQLLFTSGRSLSTFLQS</sequence>
<feature type="compositionally biased region" description="Low complexity" evidence="2">
    <location>
        <begin position="448"/>
        <end position="458"/>
    </location>
</feature>
<name>A0A9N8R1S9_9BURK</name>
<evidence type="ECO:0000259" key="3">
    <source>
        <dbReference type="PROSITE" id="PS50802"/>
    </source>
</evidence>
<feature type="region of interest" description="Disordered" evidence="2">
    <location>
        <begin position="707"/>
        <end position="735"/>
    </location>
</feature>
<feature type="region of interest" description="Disordered" evidence="2">
    <location>
        <begin position="1"/>
        <end position="26"/>
    </location>
</feature>
<feature type="region of interest" description="Disordered" evidence="2">
    <location>
        <begin position="2439"/>
        <end position="2483"/>
    </location>
</feature>
<feature type="compositionally biased region" description="Polar residues" evidence="2">
    <location>
        <begin position="707"/>
        <end position="716"/>
    </location>
</feature>
<dbReference type="InterPro" id="IPR008430">
    <property type="entry name" value="CNF_Rho-act"/>
</dbReference>
<dbReference type="InterPro" id="IPR003323">
    <property type="entry name" value="OTU_dom"/>
</dbReference>
<dbReference type="Proteomes" id="UP000675121">
    <property type="component" value="Unassembled WGS sequence"/>
</dbReference>
<dbReference type="InterPro" id="IPR037040">
    <property type="entry name" value="CNF_Rho-act_sf"/>
</dbReference>
<organism evidence="4 5">
    <name type="scientific">Paraburkholderia domus</name>
    <dbReference type="NCBI Taxonomy" id="2793075"/>
    <lineage>
        <taxon>Bacteria</taxon>
        <taxon>Pseudomonadati</taxon>
        <taxon>Pseudomonadota</taxon>
        <taxon>Betaproteobacteria</taxon>
        <taxon>Burkholderiales</taxon>
        <taxon>Burkholderiaceae</taxon>
        <taxon>Paraburkholderia</taxon>
    </lineage>
</organism>
<evidence type="ECO:0000256" key="2">
    <source>
        <dbReference type="SAM" id="MobiDB-lite"/>
    </source>
</evidence>
<feature type="domain" description="OTU" evidence="3">
    <location>
        <begin position="105"/>
        <end position="254"/>
    </location>
</feature>
<dbReference type="RefSeq" id="WP_201139368.1">
    <property type="nucleotide sequence ID" value="NZ_CAJNAS010000025.1"/>
</dbReference>
<dbReference type="Gene3D" id="3.90.70.80">
    <property type="match status" value="1"/>
</dbReference>
<dbReference type="CDD" id="cd22744">
    <property type="entry name" value="OTU"/>
    <property type="match status" value="1"/>
</dbReference>
<dbReference type="InterPro" id="IPR013320">
    <property type="entry name" value="ConA-like_dom_sf"/>
</dbReference>
<dbReference type="EMBL" id="CAJNAS010000025">
    <property type="protein sequence ID" value="CAE6954049.1"/>
    <property type="molecule type" value="Genomic_DNA"/>
</dbReference>
<feature type="coiled-coil region" evidence="1">
    <location>
        <begin position="1169"/>
        <end position="1203"/>
    </location>
</feature>
<dbReference type="Gene3D" id="3.10.670.10">
    <property type="entry name" value="Secreted effector protein ssei"/>
    <property type="match status" value="1"/>
</dbReference>
<dbReference type="Gene3D" id="2.60.120.200">
    <property type="match status" value="1"/>
</dbReference>
<dbReference type="SUPFAM" id="SSF64438">
    <property type="entry name" value="CNF1/YfiH-like putative cysteine hydrolases"/>
    <property type="match status" value="1"/>
</dbReference>
<feature type="region of interest" description="Disordered" evidence="2">
    <location>
        <begin position="422"/>
        <end position="458"/>
    </location>
</feature>
<dbReference type="Pfam" id="PF05785">
    <property type="entry name" value="CNF1"/>
    <property type="match status" value="1"/>
</dbReference>
<dbReference type="PROSITE" id="PS50802">
    <property type="entry name" value="OTU"/>
    <property type="match status" value="1"/>
</dbReference>
<accession>A0A9N8R1S9</accession>
<evidence type="ECO:0000256" key="1">
    <source>
        <dbReference type="SAM" id="Coils"/>
    </source>
</evidence>
<proteinExistence type="predicted"/>
<keyword evidence="1" id="KW-0175">Coiled coil</keyword>
<dbReference type="Gene3D" id="3.60.100.10">
    <property type="entry name" value="Cytotoxic necrotizing factor, Rho-activating domain"/>
    <property type="match status" value="1"/>
</dbReference>
<feature type="compositionally biased region" description="Polar residues" evidence="2">
    <location>
        <begin position="2464"/>
        <end position="2482"/>
    </location>
</feature>
<dbReference type="Pfam" id="PF15645">
    <property type="entry name" value="Tox-PLDMTX"/>
    <property type="match status" value="1"/>
</dbReference>